<sequence>MGRWNYSSAKRALRYAVVTTTSALKVGPGSSCRYEGSREVDSGGMGSAGRCERSEKGVETRLSCQETLVISITSILILYNNDKHYKSLHRGNHGRDSVVVQRACAPRSSVSLSSRSPVLVSENFPVMSFVGRFPSRTEKLNAKVLSDIQCLCAPGKRMASRKTRQNHSIQHLLELPSNRESKLLRFPVKEHTQLPPSMPTPRQVPVTVLHPSPKKLREVSYLAVGKDQGEEIEGLLCPVLNKIKPLLRLNQEGKAFLPQIIVDAMHCLDKNKIKRYKSKDKCSNC</sequence>
<protein>
    <submittedName>
        <fullName evidence="1">Uncharacterized protein</fullName>
    </submittedName>
</protein>
<organism evidence="1 2">
    <name type="scientific">Temnothorax longispinosus</name>
    <dbReference type="NCBI Taxonomy" id="300112"/>
    <lineage>
        <taxon>Eukaryota</taxon>
        <taxon>Metazoa</taxon>
        <taxon>Ecdysozoa</taxon>
        <taxon>Arthropoda</taxon>
        <taxon>Hexapoda</taxon>
        <taxon>Insecta</taxon>
        <taxon>Pterygota</taxon>
        <taxon>Neoptera</taxon>
        <taxon>Endopterygota</taxon>
        <taxon>Hymenoptera</taxon>
        <taxon>Apocrita</taxon>
        <taxon>Aculeata</taxon>
        <taxon>Formicoidea</taxon>
        <taxon>Formicidae</taxon>
        <taxon>Myrmicinae</taxon>
        <taxon>Temnothorax</taxon>
    </lineage>
</organism>
<dbReference type="EMBL" id="QBLH01002732">
    <property type="protein sequence ID" value="TGZ47435.1"/>
    <property type="molecule type" value="Genomic_DNA"/>
</dbReference>
<comment type="caution">
    <text evidence="1">The sequence shown here is derived from an EMBL/GenBank/DDBJ whole genome shotgun (WGS) entry which is preliminary data.</text>
</comment>
<keyword evidence="2" id="KW-1185">Reference proteome</keyword>
<reference evidence="1 2" key="1">
    <citation type="journal article" date="2019" name="Philos. Trans. R. Soc. Lond., B, Biol. Sci.">
        <title>Ant behaviour and brain gene expression of defending hosts depend on the ecological success of the intruding social parasite.</title>
        <authorList>
            <person name="Kaur R."/>
            <person name="Stoldt M."/>
            <person name="Jongepier E."/>
            <person name="Feldmeyer B."/>
            <person name="Menzel F."/>
            <person name="Bornberg-Bauer E."/>
            <person name="Foitzik S."/>
        </authorList>
    </citation>
    <scope>NUCLEOTIDE SEQUENCE [LARGE SCALE GENOMIC DNA]</scope>
    <source>
        <tissue evidence="1">Whole body</tissue>
    </source>
</reference>
<name>A0A4S2KDN9_9HYME</name>
<dbReference type="AlphaFoldDB" id="A0A4S2KDN9"/>
<evidence type="ECO:0000313" key="1">
    <source>
        <dbReference type="EMBL" id="TGZ47435.1"/>
    </source>
</evidence>
<evidence type="ECO:0000313" key="2">
    <source>
        <dbReference type="Proteomes" id="UP000310200"/>
    </source>
</evidence>
<dbReference type="Proteomes" id="UP000310200">
    <property type="component" value="Unassembled WGS sequence"/>
</dbReference>
<proteinExistence type="predicted"/>
<gene>
    <name evidence="1" type="ORF">DBV15_00131</name>
</gene>
<accession>A0A4S2KDN9</accession>